<evidence type="ECO:0000256" key="2">
    <source>
        <dbReference type="SAM" id="Phobius"/>
    </source>
</evidence>
<feature type="transmembrane region" description="Helical" evidence="2">
    <location>
        <begin position="185"/>
        <end position="203"/>
    </location>
</feature>
<evidence type="ECO:0000313" key="3">
    <source>
        <dbReference type="EMBL" id="TKW57704.1"/>
    </source>
</evidence>
<feature type="region of interest" description="Disordered" evidence="1">
    <location>
        <begin position="153"/>
        <end position="173"/>
    </location>
</feature>
<comment type="caution">
    <text evidence="3">The sequence shown here is derived from an EMBL/GenBank/DDBJ whole genome shotgun (WGS) entry which is preliminary data.</text>
</comment>
<evidence type="ECO:0000256" key="1">
    <source>
        <dbReference type="SAM" id="MobiDB-lite"/>
    </source>
</evidence>
<organism evidence="3 4">
    <name type="scientific">Colletotrichum tanaceti</name>
    <dbReference type="NCBI Taxonomy" id="1306861"/>
    <lineage>
        <taxon>Eukaryota</taxon>
        <taxon>Fungi</taxon>
        <taxon>Dikarya</taxon>
        <taxon>Ascomycota</taxon>
        <taxon>Pezizomycotina</taxon>
        <taxon>Sordariomycetes</taxon>
        <taxon>Hypocreomycetidae</taxon>
        <taxon>Glomerellales</taxon>
        <taxon>Glomerellaceae</taxon>
        <taxon>Colletotrichum</taxon>
        <taxon>Colletotrichum destructivum species complex</taxon>
    </lineage>
</organism>
<sequence length="392" mass="44906">MKAFHDRSSSEERDLAIRLLPGQQLQSRNPLEHQDEDDGFEDLLSRAALGHGPARTIVTVGSERFVLYAARVDESVKFTLSDAAQRLTRFVVAESSPSISVFYKVGKEDGGDETMTCFATLNRSEAALADSLSWTEEEEASVTKIEFSNLQRDNKEGAAAANRPGPSWFGRGSPTRLKPTRFRTLALWSGVVVASLVLALMYYTRGGGGATTPFRQHFENGIWVRYDLKDSEGPRYQLQFSRHNVSGWKNPYPDGEWAVRIDDQAIIPASLMDEDELRYQKWFRRRYPGMRDVVDNKDYLSEAFLSDPDRLKVPADWIFHHAHCILALRRYWKAKESGRHVCPRDIDHKHIHHCLDSLDEWFFIDGDMRKPPPKPVDYAAEWALVWKTKVCW</sequence>
<keyword evidence="2" id="KW-0812">Transmembrane</keyword>
<gene>
    <name evidence="3" type="ORF">CTA1_11530</name>
</gene>
<evidence type="ECO:0000313" key="4">
    <source>
        <dbReference type="Proteomes" id="UP000310108"/>
    </source>
</evidence>
<protein>
    <submittedName>
        <fullName evidence="3">Uncharacterized protein</fullName>
    </submittedName>
</protein>
<dbReference type="AlphaFoldDB" id="A0A4U6XPM1"/>
<reference evidence="3 4" key="1">
    <citation type="journal article" date="2019" name="PLoS ONE">
        <title>Comparative genome analysis indicates high evolutionary potential of pathogenicity genes in Colletotrichum tanaceti.</title>
        <authorList>
            <person name="Lelwala R.V."/>
            <person name="Korhonen P.K."/>
            <person name="Young N.D."/>
            <person name="Scott J.B."/>
            <person name="Ades P.A."/>
            <person name="Gasser R.B."/>
            <person name="Taylor P.W.J."/>
        </authorList>
    </citation>
    <scope>NUCLEOTIDE SEQUENCE [LARGE SCALE GENOMIC DNA]</scope>
    <source>
        <strain evidence="3">BRIP57314</strain>
    </source>
</reference>
<name>A0A4U6XPM1_9PEZI</name>
<proteinExistence type="predicted"/>
<accession>A0A4U6XPM1</accession>
<dbReference type="EMBL" id="PJEX01000037">
    <property type="protein sequence ID" value="TKW57704.1"/>
    <property type="molecule type" value="Genomic_DNA"/>
</dbReference>
<dbReference type="Proteomes" id="UP000310108">
    <property type="component" value="Unassembled WGS sequence"/>
</dbReference>
<keyword evidence="2" id="KW-1133">Transmembrane helix</keyword>
<keyword evidence="2" id="KW-0472">Membrane</keyword>
<dbReference type="OrthoDB" id="5008097at2759"/>
<keyword evidence="4" id="KW-1185">Reference proteome</keyword>